<accession>A0A7X3CUP6</accession>
<dbReference type="Gene3D" id="1.10.10.10">
    <property type="entry name" value="Winged helix-like DNA-binding domain superfamily/Winged helix DNA-binding domain"/>
    <property type="match status" value="1"/>
</dbReference>
<comment type="similarity">
    <text evidence="1">Belongs to the SorC transcriptional regulatory family.</text>
</comment>
<dbReference type="Pfam" id="PF04198">
    <property type="entry name" value="Sugar-bind"/>
    <property type="match status" value="1"/>
</dbReference>
<comment type="caution">
    <text evidence="6">The sequence shown here is derived from an EMBL/GenBank/DDBJ whole genome shotgun (WGS) entry which is preliminary data.</text>
</comment>
<organism evidence="6 7">
    <name type="scientific">Paenibacillus validus</name>
    <dbReference type="NCBI Taxonomy" id="44253"/>
    <lineage>
        <taxon>Bacteria</taxon>
        <taxon>Bacillati</taxon>
        <taxon>Bacillota</taxon>
        <taxon>Bacilli</taxon>
        <taxon>Bacillales</taxon>
        <taxon>Paenibacillaceae</taxon>
        <taxon>Paenibacillus</taxon>
    </lineage>
</organism>
<dbReference type="Gene3D" id="3.40.50.1360">
    <property type="match status" value="1"/>
</dbReference>
<sequence length="327" mass="35809">MTDEEKKFLLKISRMYYFEDCTQAEIAKKVGVSRPIISKGLQKALHVKLVEIIIHDQAAPTIDLEQEIESAFSLEEVIVVPTADMSTELANSALAKAASSYVLKQLKHVTKIGISWGTTLHNLVKEFPEEAHEHLKIIPLVGGMGSNRIELHSNQIAYELSKKLNCSCESLYAPAIVESESFRDLLLQTPTVADVLEEAKKIDLAIVGIGNPFMQSTLEEIGYIGDEELKSLEASGVVGDINSCFICRDGTIAKNSINERVIGIQVVELKSVSKVIAIVQGSHKADSVLAALRGGYIHTLITDEQTASEMVRLMKIQSHKQDSGQPG</sequence>
<dbReference type="InterPro" id="IPR037171">
    <property type="entry name" value="NagB/RpiA_transferase-like"/>
</dbReference>
<keyword evidence="3" id="KW-0238">DNA-binding</keyword>
<keyword evidence="7" id="KW-1185">Reference proteome</keyword>
<evidence type="ECO:0000256" key="2">
    <source>
        <dbReference type="ARBA" id="ARBA00023015"/>
    </source>
</evidence>
<dbReference type="SUPFAM" id="SSF100950">
    <property type="entry name" value="NagB/RpiA/CoA transferase-like"/>
    <property type="match status" value="1"/>
</dbReference>
<evidence type="ECO:0000256" key="1">
    <source>
        <dbReference type="ARBA" id="ARBA00010466"/>
    </source>
</evidence>
<evidence type="ECO:0000256" key="4">
    <source>
        <dbReference type="ARBA" id="ARBA00023163"/>
    </source>
</evidence>
<evidence type="ECO:0000313" key="7">
    <source>
        <dbReference type="Proteomes" id="UP000450917"/>
    </source>
</evidence>
<dbReference type="GO" id="GO:0030246">
    <property type="term" value="F:carbohydrate binding"/>
    <property type="evidence" value="ECO:0007669"/>
    <property type="project" value="InterPro"/>
</dbReference>
<protein>
    <submittedName>
        <fullName evidence="6">Sugar-binding transcriptional regulator</fullName>
    </submittedName>
</protein>
<dbReference type="GO" id="GO:0003677">
    <property type="term" value="F:DNA binding"/>
    <property type="evidence" value="ECO:0007669"/>
    <property type="project" value="UniProtKB-KW"/>
</dbReference>
<dbReference type="PANTHER" id="PTHR34294">
    <property type="entry name" value="TRANSCRIPTIONAL REGULATOR-RELATED"/>
    <property type="match status" value="1"/>
</dbReference>
<name>A0A7X3CUP6_9BACL</name>
<dbReference type="InterPro" id="IPR007324">
    <property type="entry name" value="Sugar-bd_dom_put"/>
</dbReference>
<evidence type="ECO:0000313" key="6">
    <source>
        <dbReference type="EMBL" id="MUG72357.1"/>
    </source>
</evidence>
<dbReference type="AlphaFoldDB" id="A0A7X3CUP6"/>
<dbReference type="PANTHER" id="PTHR34294:SF12">
    <property type="entry name" value="SUGAR-BINDING TRANSCRIPTIONAL REGULATOR"/>
    <property type="match status" value="1"/>
</dbReference>
<evidence type="ECO:0000256" key="3">
    <source>
        <dbReference type="ARBA" id="ARBA00023125"/>
    </source>
</evidence>
<evidence type="ECO:0000259" key="5">
    <source>
        <dbReference type="Pfam" id="PF04198"/>
    </source>
</evidence>
<dbReference type="InterPro" id="IPR013324">
    <property type="entry name" value="RNA_pol_sigma_r3/r4-like"/>
</dbReference>
<reference evidence="6 7" key="1">
    <citation type="submission" date="2019-11" db="EMBL/GenBank/DDBJ databases">
        <title>Draft genome sequences of five Paenibacillus species of dairy origin.</title>
        <authorList>
            <person name="Olajide A.M."/>
            <person name="Chen S."/>
            <person name="Lapointe G."/>
        </authorList>
    </citation>
    <scope>NUCLEOTIDE SEQUENCE [LARGE SCALE GENOMIC DNA]</scope>
    <source>
        <strain evidence="6 7">2CS3</strain>
    </source>
</reference>
<keyword evidence="2" id="KW-0805">Transcription regulation</keyword>
<keyword evidence="4" id="KW-0804">Transcription</keyword>
<dbReference type="SUPFAM" id="SSF88659">
    <property type="entry name" value="Sigma3 and sigma4 domains of RNA polymerase sigma factors"/>
    <property type="match status" value="1"/>
</dbReference>
<dbReference type="Proteomes" id="UP000450917">
    <property type="component" value="Unassembled WGS sequence"/>
</dbReference>
<feature type="domain" description="Sugar-binding" evidence="5">
    <location>
        <begin position="61"/>
        <end position="311"/>
    </location>
</feature>
<dbReference type="InterPro" id="IPR051054">
    <property type="entry name" value="SorC_transcr_regulators"/>
</dbReference>
<dbReference type="EMBL" id="WNZX01000014">
    <property type="protein sequence ID" value="MUG72357.1"/>
    <property type="molecule type" value="Genomic_DNA"/>
</dbReference>
<gene>
    <name evidence="6" type="ORF">GNP93_16930</name>
</gene>
<dbReference type="InterPro" id="IPR036388">
    <property type="entry name" value="WH-like_DNA-bd_sf"/>
</dbReference>
<proteinExistence type="inferred from homology"/>